<sequence>MEDINIKSIRYPVAVDEKLEKLRLKFGRTKRQFFMQMVDYFYKSKKDPADLNDEILKKEVANGISRIISFIQRQESDFLLPTLTDLGKLITVANAHTKYFEALGQYAVSDDKQTKQIFVRFTTLDNAIAKTQNHLESKTRLKDQFSNILEHYIIHRESLGWPVSNAKKEELQKHIRQSLENI</sequence>
<dbReference type="Proteomes" id="UP000537718">
    <property type="component" value="Unassembled WGS sequence"/>
</dbReference>
<dbReference type="AlphaFoldDB" id="A0A7W8YSP1"/>
<accession>A0A7W8YSP1</accession>
<dbReference type="NCBIfam" id="NF041200">
    <property type="entry name" value="mob_BfmA_Nterm"/>
    <property type="match status" value="1"/>
</dbReference>
<evidence type="ECO:0000313" key="1">
    <source>
        <dbReference type="EMBL" id="MBB5620893.1"/>
    </source>
</evidence>
<comment type="caution">
    <text evidence="1">The sequence shown here is derived from an EMBL/GenBank/DDBJ whole genome shotgun (WGS) entry which is preliminary data.</text>
</comment>
<organism evidence="1 2">
    <name type="scientific">Pedobacter cryoconitis</name>
    <dbReference type="NCBI Taxonomy" id="188932"/>
    <lineage>
        <taxon>Bacteria</taxon>
        <taxon>Pseudomonadati</taxon>
        <taxon>Bacteroidota</taxon>
        <taxon>Sphingobacteriia</taxon>
        <taxon>Sphingobacteriales</taxon>
        <taxon>Sphingobacteriaceae</taxon>
        <taxon>Pedobacter</taxon>
    </lineage>
</organism>
<dbReference type="EMBL" id="JACHCF010000004">
    <property type="protein sequence ID" value="MBB5620893.1"/>
    <property type="molecule type" value="Genomic_DNA"/>
</dbReference>
<dbReference type="InterPro" id="IPR048012">
    <property type="entry name" value="BfmA-like_N"/>
</dbReference>
<protein>
    <submittedName>
        <fullName evidence="1">Uncharacterized protein</fullName>
    </submittedName>
</protein>
<reference evidence="1 2" key="1">
    <citation type="submission" date="2020-08" db="EMBL/GenBank/DDBJ databases">
        <title>Genomic Encyclopedia of Type Strains, Phase IV (KMG-V): Genome sequencing to study the core and pangenomes of soil and plant-associated prokaryotes.</title>
        <authorList>
            <person name="Whitman W."/>
        </authorList>
    </citation>
    <scope>NUCLEOTIDE SEQUENCE [LARGE SCALE GENOMIC DNA]</scope>
    <source>
        <strain evidence="1 2">MP7CTX6</strain>
    </source>
</reference>
<dbReference type="RefSeq" id="WP_183866902.1">
    <property type="nucleotide sequence ID" value="NZ_JACHCF010000004.1"/>
</dbReference>
<evidence type="ECO:0000313" key="2">
    <source>
        <dbReference type="Proteomes" id="UP000537718"/>
    </source>
</evidence>
<name>A0A7W8YSP1_9SPHI</name>
<gene>
    <name evidence="1" type="ORF">HDE69_001946</name>
</gene>
<proteinExistence type="predicted"/>